<dbReference type="SUPFAM" id="SSF50405">
    <property type="entry name" value="Actin-crosslinking proteins"/>
    <property type="match status" value="1"/>
</dbReference>
<evidence type="ECO:0000256" key="1">
    <source>
        <dbReference type="SAM" id="SignalP"/>
    </source>
</evidence>
<reference evidence="2 3" key="1">
    <citation type="submission" date="2019-11" db="EMBL/GenBank/DDBJ databases">
        <authorList>
            <person name="Cao P."/>
        </authorList>
    </citation>
    <scope>NUCLEOTIDE SEQUENCE [LARGE SCALE GENOMIC DNA]</scope>
    <source>
        <strain evidence="2 3">NEAU-AAG5</strain>
    </source>
</reference>
<dbReference type="InterPro" id="IPR008999">
    <property type="entry name" value="Actin-crosslinking"/>
</dbReference>
<dbReference type="CDD" id="cd00257">
    <property type="entry name" value="beta-trefoil_FSCN-like"/>
    <property type="match status" value="1"/>
</dbReference>
<gene>
    <name evidence="2" type="ORF">GNZ18_21175</name>
</gene>
<dbReference type="EMBL" id="WOFH01000007">
    <property type="protein sequence ID" value="MUN39091.1"/>
    <property type="molecule type" value="Genomic_DNA"/>
</dbReference>
<evidence type="ECO:0000313" key="3">
    <source>
        <dbReference type="Proteomes" id="UP000432015"/>
    </source>
</evidence>
<name>A0A7K1L3U0_9ACTN</name>
<comment type="caution">
    <text evidence="2">The sequence shown here is derived from an EMBL/GenBank/DDBJ whole genome shotgun (WGS) entry which is preliminary data.</text>
</comment>
<organism evidence="2 3">
    <name type="scientific">Actinomadura litoris</name>
    <dbReference type="NCBI Taxonomy" id="2678616"/>
    <lineage>
        <taxon>Bacteria</taxon>
        <taxon>Bacillati</taxon>
        <taxon>Actinomycetota</taxon>
        <taxon>Actinomycetes</taxon>
        <taxon>Streptosporangiales</taxon>
        <taxon>Thermomonosporaceae</taxon>
        <taxon>Actinomadura</taxon>
    </lineage>
</organism>
<dbReference type="AlphaFoldDB" id="A0A7K1L3U0"/>
<keyword evidence="3" id="KW-1185">Reference proteome</keyword>
<feature type="chain" id="PRO_5029668678" evidence="1">
    <location>
        <begin position="29"/>
        <end position="191"/>
    </location>
</feature>
<dbReference type="Proteomes" id="UP000432015">
    <property type="component" value="Unassembled WGS sequence"/>
</dbReference>
<dbReference type="RefSeq" id="WP_156218266.1">
    <property type="nucleotide sequence ID" value="NZ_WOFH01000007.1"/>
</dbReference>
<keyword evidence="1" id="KW-0732">Signal</keyword>
<dbReference type="Gene3D" id="2.80.10.50">
    <property type="match status" value="1"/>
</dbReference>
<accession>A0A7K1L3U0</accession>
<sequence>MRRLMIRALLMVAALALLGSVTPAGASAATTDRFRLVTAANSPFGKGINGCCTLLSEANGKYASAELGYGGRDYGMLRARAGVADAWERFALSGTDTTWTVKSEGNGKYVSAELGYSGNAYGMLRARADVADAWEKFDLYYNEAQNLYALKSQANGKFVSAELGYRGREYAMLRARASEIGAWEKFRLGAF</sequence>
<protein>
    <submittedName>
        <fullName evidence="2">Uncharacterized protein</fullName>
    </submittedName>
</protein>
<proteinExistence type="predicted"/>
<feature type="signal peptide" evidence="1">
    <location>
        <begin position="1"/>
        <end position="28"/>
    </location>
</feature>
<evidence type="ECO:0000313" key="2">
    <source>
        <dbReference type="EMBL" id="MUN39091.1"/>
    </source>
</evidence>